<name>A0A941CW09_9BACI</name>
<dbReference type="EMBL" id="JAGSIE010000059">
    <property type="protein sequence ID" value="MBR7555032.1"/>
    <property type="molecule type" value="Genomic_DNA"/>
</dbReference>
<feature type="domain" description="Transposase IS116/IS110/IS902 C-terminal" evidence="2">
    <location>
        <begin position="270"/>
        <end position="349"/>
    </location>
</feature>
<dbReference type="AlphaFoldDB" id="A0A941CW09"/>
<dbReference type="Gene3D" id="1.10.287.4070">
    <property type="match status" value="1"/>
</dbReference>
<accession>A0A941CW09</accession>
<evidence type="ECO:0000313" key="4">
    <source>
        <dbReference type="Proteomes" id="UP000675431"/>
    </source>
</evidence>
<dbReference type="Proteomes" id="UP000675431">
    <property type="component" value="Unassembled WGS sequence"/>
</dbReference>
<dbReference type="InterPro" id="IPR002525">
    <property type="entry name" value="Transp_IS110-like_N"/>
</dbReference>
<dbReference type="InterPro" id="IPR003346">
    <property type="entry name" value="Transposase_20"/>
</dbReference>
<gene>
    <name evidence="3" type="ORF">KC820_12940</name>
</gene>
<dbReference type="PANTHER" id="PTHR33055">
    <property type="entry name" value="TRANSPOSASE FOR INSERTION SEQUENCE ELEMENT IS1111A"/>
    <property type="match status" value="1"/>
</dbReference>
<protein>
    <submittedName>
        <fullName evidence="3">IS110 family transposase</fullName>
    </submittedName>
</protein>
<evidence type="ECO:0000259" key="1">
    <source>
        <dbReference type="Pfam" id="PF01548"/>
    </source>
</evidence>
<sequence>MGTVMALDISMGKSYKVVYDGQVCLSEGEVIHNQAGFQALEDEILALPEDLMLVFESTGVYSKPVETFCQQNKVRYCLLNPLEAKKQLEQGTLRSWKTDKHDAHKLAQVHQHNTRIEKTEQSCIYHELRDLSRFYQEIEDDIKRVRMHLHNALQLSFPELEQFFSSRVTPYALALIELFPHPELVLKTSKTKIKNILMKSTTKKISENRAKQKAIEIVEYAKESYPAVSPNSTQTQKVRYYARQLLQLLEEKESVSKQMIGEAEQLPEFEVLTSFPGIGEISAALFIGEIGDISRFSNHKKVNAFIGIDIRRYQSGKHAGQDRINKRGNPKGRKVLYLIVRNMIRQQKAAPNHIVDYYYKLKKQPYPKKDKVAIVACMNKLLKCIYSMIRNNTKYDYSHTVSLDQ</sequence>
<comment type="caution">
    <text evidence="3">The sequence shown here is derived from an EMBL/GenBank/DDBJ whole genome shotgun (WGS) entry which is preliminary data.</text>
</comment>
<dbReference type="InterPro" id="IPR047650">
    <property type="entry name" value="Transpos_IS110"/>
</dbReference>
<dbReference type="NCBIfam" id="NF033542">
    <property type="entry name" value="transpos_IS110"/>
    <property type="match status" value="1"/>
</dbReference>
<reference evidence="3 4" key="1">
    <citation type="submission" date="2021-04" db="EMBL/GenBank/DDBJ databases">
        <title>Allobacillus sp. nov. SKP8-2 isolated from shrimp paste.</title>
        <authorList>
            <person name="Tanasupawat S."/>
            <person name="Yiamsombat S."/>
            <person name="Kanchanasin P."/>
            <person name="Kuncharoen N."/>
        </authorList>
    </citation>
    <scope>NUCLEOTIDE SEQUENCE [LARGE SCALE GENOMIC DNA]</scope>
    <source>
        <strain evidence="3 4">SKP8-2</strain>
    </source>
</reference>
<feature type="domain" description="Transposase IS110-like N-terminal" evidence="1">
    <location>
        <begin position="7"/>
        <end position="158"/>
    </location>
</feature>
<dbReference type="Pfam" id="PF01548">
    <property type="entry name" value="DEDD_Tnp_IS110"/>
    <property type="match status" value="1"/>
</dbReference>
<dbReference type="GO" id="GO:0006313">
    <property type="term" value="P:DNA transposition"/>
    <property type="evidence" value="ECO:0007669"/>
    <property type="project" value="InterPro"/>
</dbReference>
<organism evidence="3 4">
    <name type="scientific">Allobacillus saliphilus</name>
    <dbReference type="NCBI Taxonomy" id="2912308"/>
    <lineage>
        <taxon>Bacteria</taxon>
        <taxon>Bacillati</taxon>
        <taxon>Bacillota</taxon>
        <taxon>Bacilli</taxon>
        <taxon>Bacillales</taxon>
        <taxon>Bacillaceae</taxon>
        <taxon>Allobacillus</taxon>
    </lineage>
</organism>
<dbReference type="RefSeq" id="WP_212371690.1">
    <property type="nucleotide sequence ID" value="NZ_JAGSIE010000059.1"/>
</dbReference>
<evidence type="ECO:0000313" key="3">
    <source>
        <dbReference type="EMBL" id="MBR7555032.1"/>
    </source>
</evidence>
<keyword evidence="4" id="KW-1185">Reference proteome</keyword>
<dbReference type="PANTHER" id="PTHR33055:SF15">
    <property type="entry name" value="TRANSPOSASE-RELATED"/>
    <property type="match status" value="1"/>
</dbReference>
<dbReference type="Pfam" id="PF02371">
    <property type="entry name" value="Transposase_20"/>
    <property type="match status" value="1"/>
</dbReference>
<proteinExistence type="predicted"/>
<evidence type="ECO:0000259" key="2">
    <source>
        <dbReference type="Pfam" id="PF02371"/>
    </source>
</evidence>
<dbReference type="GO" id="GO:0003677">
    <property type="term" value="F:DNA binding"/>
    <property type="evidence" value="ECO:0007669"/>
    <property type="project" value="InterPro"/>
</dbReference>
<dbReference type="GO" id="GO:0004803">
    <property type="term" value="F:transposase activity"/>
    <property type="evidence" value="ECO:0007669"/>
    <property type="project" value="InterPro"/>
</dbReference>